<feature type="chain" id="PRO_5046876897" evidence="2">
    <location>
        <begin position="18"/>
        <end position="100"/>
    </location>
</feature>
<feature type="signal peptide" evidence="2">
    <location>
        <begin position="1"/>
        <end position="17"/>
    </location>
</feature>
<dbReference type="Proteomes" id="UP000238218">
    <property type="component" value="Unassembled WGS sequence"/>
</dbReference>
<reference evidence="3 4" key="1">
    <citation type="submission" date="2018-03" db="EMBL/GenBank/DDBJ databases">
        <title>The ancient ancestry and fast evolution of plastids.</title>
        <authorList>
            <person name="Moore K.R."/>
            <person name="Magnabosco C."/>
            <person name="Momper L."/>
            <person name="Gold D.A."/>
            <person name="Bosak T."/>
            <person name="Fournier G.P."/>
        </authorList>
    </citation>
    <scope>NUCLEOTIDE SEQUENCE [LARGE SCALE GENOMIC DNA]</scope>
    <source>
        <strain evidence="3 4">CCALA 015</strain>
    </source>
</reference>
<dbReference type="PROSITE" id="PS51257">
    <property type="entry name" value="PROKAR_LIPOPROTEIN"/>
    <property type="match status" value="1"/>
</dbReference>
<evidence type="ECO:0000313" key="3">
    <source>
        <dbReference type="EMBL" id="PSB38501.1"/>
    </source>
</evidence>
<sequence>MTRVVSLAALAALGLLAGCGRPDGRALQTIACQQVASTIDLQSVGQIDALRKALGLAPGVDPIGTCRELGVTMEPAAPGASGAGGSGGEAEEGEEAEGGE</sequence>
<dbReference type="RefSeq" id="WP_106219784.1">
    <property type="nucleotide sequence ID" value="NZ_PVWP01000002.1"/>
</dbReference>
<organism evidence="3 4">
    <name type="scientific">Aphanothece cf. minutissima CCALA 015</name>
    <dbReference type="NCBI Taxonomy" id="2107695"/>
    <lineage>
        <taxon>Bacteria</taxon>
        <taxon>Bacillati</taxon>
        <taxon>Cyanobacteriota</taxon>
        <taxon>Cyanophyceae</taxon>
        <taxon>Oscillatoriophycideae</taxon>
        <taxon>Chroococcales</taxon>
        <taxon>Aphanothecaceae</taxon>
        <taxon>Aphanothece</taxon>
    </lineage>
</organism>
<gene>
    <name evidence="3" type="ORF">C7B81_02675</name>
</gene>
<dbReference type="EMBL" id="PVWP01000002">
    <property type="protein sequence ID" value="PSB38501.1"/>
    <property type="molecule type" value="Genomic_DNA"/>
</dbReference>
<accession>A0ABX5F9R5</accession>
<keyword evidence="4" id="KW-1185">Reference proteome</keyword>
<evidence type="ECO:0000256" key="1">
    <source>
        <dbReference type="SAM" id="MobiDB-lite"/>
    </source>
</evidence>
<name>A0ABX5F9R5_9CHRO</name>
<proteinExistence type="predicted"/>
<protein>
    <submittedName>
        <fullName evidence="3">Uncharacterized protein</fullName>
    </submittedName>
</protein>
<comment type="caution">
    <text evidence="3">The sequence shown here is derived from an EMBL/GenBank/DDBJ whole genome shotgun (WGS) entry which is preliminary data.</text>
</comment>
<evidence type="ECO:0000256" key="2">
    <source>
        <dbReference type="SAM" id="SignalP"/>
    </source>
</evidence>
<feature type="compositionally biased region" description="Acidic residues" evidence="1">
    <location>
        <begin position="89"/>
        <end position="100"/>
    </location>
</feature>
<feature type="region of interest" description="Disordered" evidence="1">
    <location>
        <begin position="74"/>
        <end position="100"/>
    </location>
</feature>
<keyword evidence="2" id="KW-0732">Signal</keyword>
<evidence type="ECO:0000313" key="4">
    <source>
        <dbReference type="Proteomes" id="UP000238218"/>
    </source>
</evidence>